<feature type="transmembrane region" description="Helical" evidence="11">
    <location>
        <begin position="130"/>
        <end position="150"/>
    </location>
</feature>
<dbReference type="InterPro" id="IPR003594">
    <property type="entry name" value="HATPase_dom"/>
</dbReference>
<evidence type="ECO:0000313" key="13">
    <source>
        <dbReference type="EMBL" id="MDA2806794.1"/>
    </source>
</evidence>
<feature type="region of interest" description="Disordered" evidence="10">
    <location>
        <begin position="248"/>
        <end position="270"/>
    </location>
</feature>
<dbReference type="SUPFAM" id="SSF55874">
    <property type="entry name" value="ATPase domain of HSP90 chaperone/DNA topoisomerase II/histidine kinase"/>
    <property type="match status" value="1"/>
</dbReference>
<feature type="transmembrane region" description="Helical" evidence="11">
    <location>
        <begin position="40"/>
        <end position="58"/>
    </location>
</feature>
<evidence type="ECO:0000256" key="11">
    <source>
        <dbReference type="SAM" id="Phobius"/>
    </source>
</evidence>
<evidence type="ECO:0000256" key="8">
    <source>
        <dbReference type="ARBA" id="ARBA00023012"/>
    </source>
</evidence>
<keyword evidence="11" id="KW-0472">Membrane</keyword>
<gene>
    <name evidence="13" type="ORF">O4U47_19960</name>
</gene>
<feature type="transmembrane region" description="Helical" evidence="11">
    <location>
        <begin position="106"/>
        <end position="123"/>
    </location>
</feature>
<proteinExistence type="predicted"/>
<evidence type="ECO:0000256" key="9">
    <source>
        <dbReference type="SAM" id="Coils"/>
    </source>
</evidence>
<name>A0ABT4TRB0_9ACTN</name>
<dbReference type="Pfam" id="PF07730">
    <property type="entry name" value="HisKA_3"/>
    <property type="match status" value="1"/>
</dbReference>
<evidence type="ECO:0000256" key="7">
    <source>
        <dbReference type="ARBA" id="ARBA00022840"/>
    </source>
</evidence>
<dbReference type="InterPro" id="IPR005467">
    <property type="entry name" value="His_kinase_dom"/>
</dbReference>
<evidence type="ECO:0000256" key="2">
    <source>
        <dbReference type="ARBA" id="ARBA00012438"/>
    </source>
</evidence>
<keyword evidence="4" id="KW-0808">Transferase</keyword>
<keyword evidence="6 13" id="KW-0418">Kinase</keyword>
<dbReference type="Gene3D" id="3.30.565.10">
    <property type="entry name" value="Histidine kinase-like ATPase, C-terminal domain"/>
    <property type="match status" value="1"/>
</dbReference>
<dbReference type="RefSeq" id="WP_270679430.1">
    <property type="nucleotide sequence ID" value="NZ_JAQFWP010000041.1"/>
</dbReference>
<keyword evidence="7" id="KW-0067">ATP-binding</keyword>
<keyword evidence="11" id="KW-0812">Transmembrane</keyword>
<keyword evidence="5" id="KW-0547">Nucleotide-binding</keyword>
<dbReference type="InterPro" id="IPR036890">
    <property type="entry name" value="HATPase_C_sf"/>
</dbReference>
<feature type="compositionally biased region" description="Basic and acidic residues" evidence="10">
    <location>
        <begin position="248"/>
        <end position="260"/>
    </location>
</feature>
<dbReference type="InterPro" id="IPR055558">
    <property type="entry name" value="DUF7134"/>
</dbReference>
<keyword evidence="11" id="KW-1133">Transmembrane helix</keyword>
<organism evidence="13 14">
    <name type="scientific">Nocardiopsis suaedae</name>
    <dbReference type="NCBI Taxonomy" id="3018444"/>
    <lineage>
        <taxon>Bacteria</taxon>
        <taxon>Bacillati</taxon>
        <taxon>Actinomycetota</taxon>
        <taxon>Actinomycetes</taxon>
        <taxon>Streptosporangiales</taxon>
        <taxon>Nocardiopsidaceae</taxon>
        <taxon>Nocardiopsis</taxon>
    </lineage>
</organism>
<reference evidence="13" key="1">
    <citation type="submission" date="2023-01" db="EMBL/GenBank/DDBJ databases">
        <title>Draft genome sequence of Nocardiopsis sp. LSu2-4 isolated from halophytes.</title>
        <authorList>
            <person name="Duangmal K."/>
            <person name="Chantavorakit T."/>
        </authorList>
    </citation>
    <scope>NUCLEOTIDE SEQUENCE</scope>
    <source>
        <strain evidence="13">LSu2-4</strain>
    </source>
</reference>
<dbReference type="EMBL" id="JAQFWP010000041">
    <property type="protein sequence ID" value="MDA2806794.1"/>
    <property type="molecule type" value="Genomic_DNA"/>
</dbReference>
<dbReference type="PANTHER" id="PTHR24421">
    <property type="entry name" value="NITRATE/NITRITE SENSOR PROTEIN NARX-RELATED"/>
    <property type="match status" value="1"/>
</dbReference>
<evidence type="ECO:0000256" key="5">
    <source>
        <dbReference type="ARBA" id="ARBA00022741"/>
    </source>
</evidence>
<dbReference type="Proteomes" id="UP001165685">
    <property type="component" value="Unassembled WGS sequence"/>
</dbReference>
<dbReference type="Gene3D" id="1.20.5.1930">
    <property type="match status" value="1"/>
</dbReference>
<protein>
    <recommendedName>
        <fullName evidence="2">histidine kinase</fullName>
        <ecNumber evidence="2">2.7.13.3</ecNumber>
    </recommendedName>
</protein>
<evidence type="ECO:0000256" key="3">
    <source>
        <dbReference type="ARBA" id="ARBA00022553"/>
    </source>
</evidence>
<sequence>MYRSVLTWLRNHPRAVDGTVAGAVFPYAVLTQGLYTPEDLPYAVVVLLSAGVCLGYAFRRVRPLPAFAVMMAFAFAQWAVVLDPMVVDVLLLPALFTVAGRCDRRVSTAVAGLLGVWAALALPRWGSQPLAVVVDMLIIAVVIGVAWAWGRAAGLRRAYFDGLKERAAQLERERDQQARIAAAEERARIAREMHDIVSHSLSVVVAQADGAAFVLRSSPDDAERAVQTIADTGRSAMDEMRRMLDVLREGDEPRPQDDQRPGYGPQPGMADLSQLVERARRSGLPVEMAVTGAERALPAGMQLAVYRVVQEALTNARKHAGPGVSRVEVRLAYTPEALEVSVRDDGDATSPRPGGRSGRGHGLVGMRERAAAYGGSAHAAPSPEGGFAVVARFPAGAGDGGADRLRADP</sequence>
<dbReference type="InterPro" id="IPR011712">
    <property type="entry name" value="Sig_transdc_His_kin_sub3_dim/P"/>
</dbReference>
<keyword evidence="9" id="KW-0175">Coiled coil</keyword>
<comment type="caution">
    <text evidence="13">The sequence shown here is derived from an EMBL/GenBank/DDBJ whole genome shotgun (WGS) entry which is preliminary data.</text>
</comment>
<dbReference type="PANTHER" id="PTHR24421:SF10">
    <property type="entry name" value="NITRATE_NITRITE SENSOR PROTEIN NARQ"/>
    <property type="match status" value="1"/>
</dbReference>
<evidence type="ECO:0000313" key="14">
    <source>
        <dbReference type="Proteomes" id="UP001165685"/>
    </source>
</evidence>
<evidence type="ECO:0000256" key="1">
    <source>
        <dbReference type="ARBA" id="ARBA00000085"/>
    </source>
</evidence>
<dbReference type="Pfam" id="PF23539">
    <property type="entry name" value="DUF7134"/>
    <property type="match status" value="1"/>
</dbReference>
<evidence type="ECO:0000256" key="6">
    <source>
        <dbReference type="ARBA" id="ARBA00022777"/>
    </source>
</evidence>
<feature type="compositionally biased region" description="Low complexity" evidence="10">
    <location>
        <begin position="371"/>
        <end position="383"/>
    </location>
</feature>
<feature type="transmembrane region" description="Helical" evidence="11">
    <location>
        <begin position="65"/>
        <end position="86"/>
    </location>
</feature>
<evidence type="ECO:0000256" key="10">
    <source>
        <dbReference type="SAM" id="MobiDB-lite"/>
    </source>
</evidence>
<dbReference type="EC" id="2.7.13.3" evidence="2"/>
<feature type="coiled-coil region" evidence="9">
    <location>
        <begin position="160"/>
        <end position="187"/>
    </location>
</feature>
<dbReference type="Pfam" id="PF02518">
    <property type="entry name" value="HATPase_c"/>
    <property type="match status" value="1"/>
</dbReference>
<dbReference type="SMART" id="SM00387">
    <property type="entry name" value="HATPase_c"/>
    <property type="match status" value="1"/>
</dbReference>
<feature type="region of interest" description="Disordered" evidence="10">
    <location>
        <begin position="341"/>
        <end position="384"/>
    </location>
</feature>
<dbReference type="CDD" id="cd16917">
    <property type="entry name" value="HATPase_UhpB-NarQ-NarX-like"/>
    <property type="match status" value="1"/>
</dbReference>
<keyword evidence="8" id="KW-0902">Two-component regulatory system</keyword>
<feature type="domain" description="Histidine kinase" evidence="12">
    <location>
        <begin position="196"/>
        <end position="397"/>
    </location>
</feature>
<dbReference type="PROSITE" id="PS50109">
    <property type="entry name" value="HIS_KIN"/>
    <property type="match status" value="1"/>
</dbReference>
<accession>A0ABT4TRB0</accession>
<evidence type="ECO:0000256" key="4">
    <source>
        <dbReference type="ARBA" id="ARBA00022679"/>
    </source>
</evidence>
<dbReference type="GO" id="GO:0016301">
    <property type="term" value="F:kinase activity"/>
    <property type="evidence" value="ECO:0007669"/>
    <property type="project" value="UniProtKB-KW"/>
</dbReference>
<comment type="catalytic activity">
    <reaction evidence="1">
        <text>ATP + protein L-histidine = ADP + protein N-phospho-L-histidine.</text>
        <dbReference type="EC" id="2.7.13.3"/>
    </reaction>
</comment>
<evidence type="ECO:0000259" key="12">
    <source>
        <dbReference type="PROSITE" id="PS50109"/>
    </source>
</evidence>
<keyword evidence="3" id="KW-0597">Phosphoprotein</keyword>
<keyword evidence="14" id="KW-1185">Reference proteome</keyword>
<dbReference type="InterPro" id="IPR050482">
    <property type="entry name" value="Sensor_HK_TwoCompSys"/>
</dbReference>